<dbReference type="HOGENOM" id="CLU_1774430_0_0_7"/>
<dbReference type="STRING" id="882.DVU_2189"/>
<proteinExistence type="predicted"/>
<gene>
    <name evidence="1" type="ordered locus">DVU_2189</name>
</gene>
<dbReference type="DNASU" id="2795757"/>
<protein>
    <submittedName>
        <fullName evidence="1">Transcriptional regulator cII, putative</fullName>
    </submittedName>
</protein>
<keyword evidence="2" id="KW-1185">Reference proteome</keyword>
<dbReference type="PaxDb" id="882-DVU_2189"/>
<accession>Q72A08</accession>
<dbReference type="GO" id="GO:0003677">
    <property type="term" value="F:DNA binding"/>
    <property type="evidence" value="ECO:0007669"/>
    <property type="project" value="InterPro"/>
</dbReference>
<reference evidence="1 2" key="1">
    <citation type="journal article" date="2004" name="Nat. Biotechnol.">
        <title>The genome sequence of the anaerobic, sulfate-reducing bacterium Desulfovibrio vulgaris Hildenborough.</title>
        <authorList>
            <person name="Heidelberg J.F."/>
            <person name="Seshadri R."/>
            <person name="Haveman S.A."/>
            <person name="Hemme C.L."/>
            <person name="Paulsen I.T."/>
            <person name="Kolonay J.F."/>
            <person name="Eisen J.A."/>
            <person name="Ward N."/>
            <person name="Methe B."/>
            <person name="Brinkac L.M."/>
            <person name="Daugherty S.C."/>
            <person name="Deboy R.T."/>
            <person name="Dodson R.J."/>
            <person name="Durkin A.S."/>
            <person name="Madupu R."/>
            <person name="Nelson W.C."/>
            <person name="Sullivan S.A."/>
            <person name="Fouts D."/>
            <person name="Haft D.H."/>
            <person name="Selengut J."/>
            <person name="Peterson J.D."/>
            <person name="Davidsen T.M."/>
            <person name="Zafar N."/>
            <person name="Zhou L."/>
            <person name="Radune D."/>
            <person name="Dimitrov G."/>
            <person name="Hance M."/>
            <person name="Tran K."/>
            <person name="Khouri H."/>
            <person name="Gill J."/>
            <person name="Utterback T.R."/>
            <person name="Feldblyum T.V."/>
            <person name="Wall J.D."/>
            <person name="Voordouw G."/>
            <person name="Fraser C.M."/>
        </authorList>
    </citation>
    <scope>NUCLEOTIDE SEQUENCE [LARGE SCALE GENOMIC DNA]</scope>
    <source>
        <strain evidence="2">ATCC 29579 / DSM 644 / NCIMB 8303 / VKM B-1760 / Hildenborough</strain>
    </source>
</reference>
<dbReference type="InterPro" id="IPR009679">
    <property type="entry name" value="Phage_186_CII-like"/>
</dbReference>
<dbReference type="Pfam" id="PF06892">
    <property type="entry name" value="Phage_CP76"/>
    <property type="match status" value="1"/>
</dbReference>
<dbReference type="EnsemblBacteria" id="AAS96662">
    <property type="protein sequence ID" value="AAS96662"/>
    <property type="gene ID" value="DVU_2189"/>
</dbReference>
<organism evidence="1 2">
    <name type="scientific">Nitratidesulfovibrio vulgaris (strain ATCC 29579 / DSM 644 / CCUG 34227 / NCIMB 8303 / VKM B-1760 / Hildenborough)</name>
    <name type="common">Desulfovibrio vulgaris</name>
    <dbReference type="NCBI Taxonomy" id="882"/>
    <lineage>
        <taxon>Bacteria</taxon>
        <taxon>Pseudomonadati</taxon>
        <taxon>Thermodesulfobacteriota</taxon>
        <taxon>Desulfovibrionia</taxon>
        <taxon>Desulfovibrionales</taxon>
        <taxon>Desulfovibrionaceae</taxon>
        <taxon>Nitratidesulfovibrio</taxon>
    </lineage>
</organism>
<evidence type="ECO:0000313" key="1">
    <source>
        <dbReference type="EMBL" id="AAS96662.1"/>
    </source>
</evidence>
<name>Q72A08_NITV2</name>
<dbReference type="AlphaFoldDB" id="Q72A08"/>
<dbReference type="KEGG" id="dvu:DVU_2189"/>
<dbReference type="RefSeq" id="WP_010939464.1">
    <property type="nucleotide sequence ID" value="NC_002937.3"/>
</dbReference>
<sequence length="146" mass="15995">MRDRFLSGMLKRILEESDLPAKQISVEVGVPYSTLMNQLNPEISNAKFSADDLLAFCKALRTVEPVSYLAAGLGYRLELVTASPDGRSLDHEQTQATIALAEFFKAQQAGCPVEQTRPLLQKAIKEAEDCLARQIDEEQAASGAKP</sequence>
<evidence type="ECO:0000313" key="2">
    <source>
        <dbReference type="Proteomes" id="UP000002194"/>
    </source>
</evidence>
<dbReference type="Proteomes" id="UP000002194">
    <property type="component" value="Chromosome"/>
</dbReference>
<dbReference type="EMBL" id="AE017285">
    <property type="protein sequence ID" value="AAS96662.1"/>
    <property type="molecule type" value="Genomic_DNA"/>
</dbReference>
<dbReference type="PATRIC" id="fig|882.5.peg.1991"/>